<organism evidence="1 2">
    <name type="scientific">Lindgomyces ingoldianus</name>
    <dbReference type="NCBI Taxonomy" id="673940"/>
    <lineage>
        <taxon>Eukaryota</taxon>
        <taxon>Fungi</taxon>
        <taxon>Dikarya</taxon>
        <taxon>Ascomycota</taxon>
        <taxon>Pezizomycotina</taxon>
        <taxon>Dothideomycetes</taxon>
        <taxon>Pleosporomycetidae</taxon>
        <taxon>Pleosporales</taxon>
        <taxon>Lindgomycetaceae</taxon>
        <taxon>Lindgomyces</taxon>
    </lineage>
</organism>
<keyword evidence="2" id="KW-1185">Reference proteome</keyword>
<gene>
    <name evidence="1" type="ORF">BDR25DRAFT_385124</name>
</gene>
<evidence type="ECO:0000313" key="1">
    <source>
        <dbReference type="EMBL" id="KAF2463092.1"/>
    </source>
</evidence>
<sequence length="341" mass="39767">MAAPQVTTHLQRILCTSWATNPLLHPLLQTARSQPSRIDSLLRPHLHEHHFPQELEVYITDYVNITITPGLYGDETPHRPPWYYANSLLYGMLLGRAYTLLSTPVRPPKSLSSLSDFPFPKLPAELRLQIYEYYKEVSAQRQRYWVIMTRIFLKALWSGYEPEEGSRYITGILLLTCGHALSSTAPLLRGHGRSWIWWDDRIKDPEHTWGWQELLEAIMKTSELPRHNTDIKKLRKRWEEARQIGFSSYWGFSEGPGRDLESLHKHYEYVSKEVLEVMDLAREHLRTDERDWTPPEITTKFFNQLFEGNEEGKRVWQATGIVPDALEVQSEEDAAINEANT</sequence>
<reference evidence="1" key="1">
    <citation type="journal article" date="2020" name="Stud. Mycol.">
        <title>101 Dothideomycetes genomes: a test case for predicting lifestyles and emergence of pathogens.</title>
        <authorList>
            <person name="Haridas S."/>
            <person name="Albert R."/>
            <person name="Binder M."/>
            <person name="Bloem J."/>
            <person name="Labutti K."/>
            <person name="Salamov A."/>
            <person name="Andreopoulos B."/>
            <person name="Baker S."/>
            <person name="Barry K."/>
            <person name="Bills G."/>
            <person name="Bluhm B."/>
            <person name="Cannon C."/>
            <person name="Castanera R."/>
            <person name="Culley D."/>
            <person name="Daum C."/>
            <person name="Ezra D."/>
            <person name="Gonzalez J."/>
            <person name="Henrissat B."/>
            <person name="Kuo A."/>
            <person name="Liang C."/>
            <person name="Lipzen A."/>
            <person name="Lutzoni F."/>
            <person name="Magnuson J."/>
            <person name="Mondo S."/>
            <person name="Nolan M."/>
            <person name="Ohm R."/>
            <person name="Pangilinan J."/>
            <person name="Park H.-J."/>
            <person name="Ramirez L."/>
            <person name="Alfaro M."/>
            <person name="Sun H."/>
            <person name="Tritt A."/>
            <person name="Yoshinaga Y."/>
            <person name="Zwiers L.-H."/>
            <person name="Turgeon B."/>
            <person name="Goodwin S."/>
            <person name="Spatafora J."/>
            <person name="Crous P."/>
            <person name="Grigoriev I."/>
        </authorList>
    </citation>
    <scope>NUCLEOTIDE SEQUENCE</scope>
    <source>
        <strain evidence="1">ATCC 200398</strain>
    </source>
</reference>
<proteinExistence type="predicted"/>
<accession>A0ACB6Q9P8</accession>
<dbReference type="Proteomes" id="UP000799755">
    <property type="component" value="Unassembled WGS sequence"/>
</dbReference>
<evidence type="ECO:0000313" key="2">
    <source>
        <dbReference type="Proteomes" id="UP000799755"/>
    </source>
</evidence>
<protein>
    <submittedName>
        <fullName evidence="1">Uncharacterized protein</fullName>
    </submittedName>
</protein>
<dbReference type="EMBL" id="MU003554">
    <property type="protein sequence ID" value="KAF2463092.1"/>
    <property type="molecule type" value="Genomic_DNA"/>
</dbReference>
<name>A0ACB6Q9P8_9PLEO</name>
<comment type="caution">
    <text evidence="1">The sequence shown here is derived from an EMBL/GenBank/DDBJ whole genome shotgun (WGS) entry which is preliminary data.</text>
</comment>